<dbReference type="PANTHER" id="PTHR47894">
    <property type="entry name" value="HTH-TYPE TRANSCRIPTIONAL REGULATOR GADX"/>
    <property type="match status" value="1"/>
</dbReference>
<evidence type="ECO:0000313" key="6">
    <source>
        <dbReference type="Proteomes" id="UP001258994"/>
    </source>
</evidence>
<dbReference type="RefSeq" id="WP_348393113.1">
    <property type="nucleotide sequence ID" value="NZ_CP134145.1"/>
</dbReference>
<feature type="domain" description="HTH araC/xylS-type" evidence="4">
    <location>
        <begin position="230"/>
        <end position="328"/>
    </location>
</feature>
<dbReference type="PRINTS" id="PR00032">
    <property type="entry name" value="HTHARAC"/>
</dbReference>
<dbReference type="EMBL" id="CP134145">
    <property type="protein sequence ID" value="WNC74003.1"/>
    <property type="molecule type" value="Genomic_DNA"/>
</dbReference>
<sequence>MENKNISLVNKSAILPCLEYLLRHKLCSHSEIEQRGLSWSDLSNESVQWAPSRPWWELLHQSAHKHQIYDLGFKMAFENKAFIMPLLTSITASNKSLIDALNYLVSQVNYLSTGAIVFLEKSKHGVWFLARNFEPYPQTALDIIEQHSLGELFKFLKHYLGDTWQPSAIRVRHEDSRNVFNQYFKHACLLDKNAFAGFFIDAKYLPENYIVVNQSVEQKLNTISDISFKDRIFHILYIRKKVSLMVLTSLEQAFNLTAKQIKSRLKKDGTCFRDVANDVKYNLAVYELTHSKLSLAQIAEDLGYKNQGHFTRAFINWSGVTPSQYIKEKVGKGVSH</sequence>
<name>A0ABY9TYU4_9GAMM</name>
<dbReference type="Proteomes" id="UP001258994">
    <property type="component" value="Chromosome"/>
</dbReference>
<organism evidence="5 6">
    <name type="scientific">Thalassotalea psychrophila</name>
    <dbReference type="NCBI Taxonomy" id="3065647"/>
    <lineage>
        <taxon>Bacteria</taxon>
        <taxon>Pseudomonadati</taxon>
        <taxon>Pseudomonadota</taxon>
        <taxon>Gammaproteobacteria</taxon>
        <taxon>Alteromonadales</taxon>
        <taxon>Colwelliaceae</taxon>
        <taxon>Thalassotalea</taxon>
    </lineage>
</organism>
<dbReference type="InterPro" id="IPR020449">
    <property type="entry name" value="Tscrpt_reg_AraC-type_HTH"/>
</dbReference>
<keyword evidence="2" id="KW-0238">DNA-binding</keyword>
<accession>A0ABY9TYU4</accession>
<keyword evidence="3" id="KW-0804">Transcription</keyword>
<evidence type="ECO:0000256" key="1">
    <source>
        <dbReference type="ARBA" id="ARBA00023015"/>
    </source>
</evidence>
<dbReference type="InterPro" id="IPR009057">
    <property type="entry name" value="Homeodomain-like_sf"/>
</dbReference>
<proteinExistence type="predicted"/>
<keyword evidence="6" id="KW-1185">Reference proteome</keyword>
<dbReference type="SUPFAM" id="SSF46689">
    <property type="entry name" value="Homeodomain-like"/>
    <property type="match status" value="1"/>
</dbReference>
<evidence type="ECO:0000256" key="3">
    <source>
        <dbReference type="ARBA" id="ARBA00023163"/>
    </source>
</evidence>
<dbReference type="PROSITE" id="PS01124">
    <property type="entry name" value="HTH_ARAC_FAMILY_2"/>
    <property type="match status" value="1"/>
</dbReference>
<evidence type="ECO:0000256" key="2">
    <source>
        <dbReference type="ARBA" id="ARBA00023125"/>
    </source>
</evidence>
<gene>
    <name evidence="5" type="ORF">RGQ13_08425</name>
</gene>
<evidence type="ECO:0000313" key="5">
    <source>
        <dbReference type="EMBL" id="WNC74003.1"/>
    </source>
</evidence>
<dbReference type="InterPro" id="IPR018060">
    <property type="entry name" value="HTH_AraC"/>
</dbReference>
<reference evidence="6" key="1">
    <citation type="submission" date="2023-09" db="EMBL/GenBank/DDBJ databases">
        <authorList>
            <person name="Li S."/>
            <person name="Li X."/>
            <person name="Zhang C."/>
            <person name="Zhao Z."/>
        </authorList>
    </citation>
    <scope>NUCLEOTIDE SEQUENCE [LARGE SCALE GENOMIC DNA]</scope>
    <source>
        <strain evidence="6">SQ149</strain>
    </source>
</reference>
<protein>
    <submittedName>
        <fullName evidence="5">Helix-turn-helix transcriptional regulator</fullName>
    </submittedName>
</protein>
<dbReference type="Gene3D" id="1.10.10.60">
    <property type="entry name" value="Homeodomain-like"/>
    <property type="match status" value="1"/>
</dbReference>
<dbReference type="PANTHER" id="PTHR47894:SF4">
    <property type="entry name" value="HTH-TYPE TRANSCRIPTIONAL REGULATOR GADX"/>
    <property type="match status" value="1"/>
</dbReference>
<evidence type="ECO:0000259" key="4">
    <source>
        <dbReference type="PROSITE" id="PS01124"/>
    </source>
</evidence>
<dbReference type="SMART" id="SM00342">
    <property type="entry name" value="HTH_ARAC"/>
    <property type="match status" value="1"/>
</dbReference>
<keyword evidence="1" id="KW-0805">Transcription regulation</keyword>
<dbReference type="Pfam" id="PF12833">
    <property type="entry name" value="HTH_18"/>
    <property type="match status" value="1"/>
</dbReference>